<dbReference type="InterPro" id="IPR006439">
    <property type="entry name" value="HAD-SF_hydro_IA"/>
</dbReference>
<dbReference type="InterPro" id="IPR023214">
    <property type="entry name" value="HAD_sf"/>
</dbReference>
<dbReference type="NCBIfam" id="TIGR02254">
    <property type="entry name" value="YjjG_YfnB"/>
    <property type="match status" value="1"/>
</dbReference>
<dbReference type="InterPro" id="IPR011951">
    <property type="entry name" value="HAD-SF_hydro_IA_YjjG/PynA"/>
</dbReference>
<dbReference type="GO" id="GO:0008253">
    <property type="term" value="F:5'-nucleotidase activity"/>
    <property type="evidence" value="ECO:0007669"/>
    <property type="project" value="UniProtKB-EC"/>
</dbReference>
<dbReference type="SUPFAM" id="SSF56784">
    <property type="entry name" value="HAD-like"/>
    <property type="match status" value="1"/>
</dbReference>
<keyword evidence="1" id="KW-0378">Hydrolase</keyword>
<reference evidence="1" key="1">
    <citation type="submission" date="2016-10" db="EMBL/GenBank/DDBJ databases">
        <title>Sequence of Gallionella enrichment culture.</title>
        <authorList>
            <person name="Poehlein A."/>
            <person name="Muehling M."/>
            <person name="Daniel R."/>
        </authorList>
    </citation>
    <scope>NUCLEOTIDE SEQUENCE</scope>
</reference>
<dbReference type="NCBIfam" id="TIGR01549">
    <property type="entry name" value="HAD-SF-IA-v1"/>
    <property type="match status" value="1"/>
</dbReference>
<dbReference type="EC" id="3.1.3.5" evidence="1"/>
<dbReference type="InterPro" id="IPR052550">
    <property type="entry name" value="Pyrimidine_5'-ntase_YjjG"/>
</dbReference>
<dbReference type="PANTHER" id="PTHR47478:SF1">
    <property type="entry name" value="PYRIMIDINE 5'-NUCLEOTIDASE YJJG"/>
    <property type="match status" value="1"/>
</dbReference>
<dbReference type="Gene3D" id="3.40.50.1000">
    <property type="entry name" value="HAD superfamily/HAD-like"/>
    <property type="match status" value="1"/>
</dbReference>
<proteinExistence type="predicted"/>
<dbReference type="AlphaFoldDB" id="A0A1J5S9L5"/>
<evidence type="ECO:0000313" key="1">
    <source>
        <dbReference type="EMBL" id="OIR05031.1"/>
    </source>
</evidence>
<dbReference type="SFLD" id="SFLDG01135">
    <property type="entry name" value="C1.5.6:_HAD__Beta-PGM__Phospha"/>
    <property type="match status" value="1"/>
</dbReference>
<sequence length="231" mass="27188">MAYKHLFFDLDHTLWDFEMNTKETLQDLYELNSLKEKGVADFEIFFSKYSYHNHRLWDKYTKGLIKQDELRWKRMWLALLEFKIADENLAKNIAVQYLEILPTKKNLFPYTFEILDYLKNKGYIMHLITNGFENVQYNKLRNSNLTNYFVEVITSEASNSIKPNKEIFEYALQKSGAAIEESIMIGDNLDADIQGGINAGLDTIFVNHLNVEPHIHATYVVHHLKELENIL</sequence>
<dbReference type="Gene3D" id="1.10.150.240">
    <property type="entry name" value="Putative phosphatase, domain 2"/>
    <property type="match status" value="1"/>
</dbReference>
<accession>A0A1J5S9L5</accession>
<name>A0A1J5S9L5_9ZZZZ</name>
<gene>
    <name evidence="1" type="primary">yjjG_1</name>
    <name evidence="1" type="ORF">GALL_128470</name>
</gene>
<dbReference type="Pfam" id="PF00702">
    <property type="entry name" value="Hydrolase"/>
    <property type="match status" value="1"/>
</dbReference>
<dbReference type="SFLD" id="SFLDS00003">
    <property type="entry name" value="Haloacid_Dehalogenase"/>
    <property type="match status" value="1"/>
</dbReference>
<dbReference type="PANTHER" id="PTHR47478">
    <property type="match status" value="1"/>
</dbReference>
<dbReference type="SFLD" id="SFLDG01129">
    <property type="entry name" value="C1.5:_HAD__Beta-PGM__Phosphata"/>
    <property type="match status" value="1"/>
</dbReference>
<protein>
    <submittedName>
        <fullName evidence="1">Pyrimidine 5'-nucleotidase YjjG</fullName>
        <ecNumber evidence="1">3.1.3.5</ecNumber>
    </submittedName>
</protein>
<organism evidence="1">
    <name type="scientific">mine drainage metagenome</name>
    <dbReference type="NCBI Taxonomy" id="410659"/>
    <lineage>
        <taxon>unclassified sequences</taxon>
        <taxon>metagenomes</taxon>
        <taxon>ecological metagenomes</taxon>
    </lineage>
</organism>
<dbReference type="EMBL" id="MLJW01000053">
    <property type="protein sequence ID" value="OIR05031.1"/>
    <property type="molecule type" value="Genomic_DNA"/>
</dbReference>
<dbReference type="InterPro" id="IPR036412">
    <property type="entry name" value="HAD-like_sf"/>
</dbReference>
<dbReference type="InterPro" id="IPR023198">
    <property type="entry name" value="PGP-like_dom2"/>
</dbReference>
<comment type="caution">
    <text evidence="1">The sequence shown here is derived from an EMBL/GenBank/DDBJ whole genome shotgun (WGS) entry which is preliminary data.</text>
</comment>